<dbReference type="AlphaFoldDB" id="A0A8S9XPE4"/>
<keyword evidence="3" id="KW-1185">Reference proteome</keyword>
<proteinExistence type="predicted"/>
<sequence length="124" mass="13310">MGACVGNGWAMQEELVSLLKTAGWLCLERHNETGKTKTDPLCANLTSFLKNTFAQGTDAADKTDRQSLWAGTTGWPDNVTWSTGDNVSWTNGSAVEQDPDYGNVFMAALSVILGIVILITVIGE</sequence>
<keyword evidence="1" id="KW-1133">Transmembrane helix</keyword>
<evidence type="ECO:0000313" key="2">
    <source>
        <dbReference type="EMBL" id="KAF6210098.1"/>
    </source>
</evidence>
<name>A0A8S9XPE4_APOLU</name>
<dbReference type="Proteomes" id="UP000466442">
    <property type="component" value="Unassembled WGS sequence"/>
</dbReference>
<evidence type="ECO:0000256" key="1">
    <source>
        <dbReference type="SAM" id="Phobius"/>
    </source>
</evidence>
<reference evidence="2" key="1">
    <citation type="journal article" date="2021" name="Mol. Ecol. Resour.">
        <title>Apolygus lucorum genome provides insights into omnivorousness and mesophyll feeding.</title>
        <authorList>
            <person name="Liu Y."/>
            <person name="Liu H."/>
            <person name="Wang H."/>
            <person name="Huang T."/>
            <person name="Liu B."/>
            <person name="Yang B."/>
            <person name="Yin L."/>
            <person name="Li B."/>
            <person name="Zhang Y."/>
            <person name="Zhang S."/>
            <person name="Jiang F."/>
            <person name="Zhang X."/>
            <person name="Ren Y."/>
            <person name="Wang B."/>
            <person name="Wang S."/>
            <person name="Lu Y."/>
            <person name="Wu K."/>
            <person name="Fan W."/>
            <person name="Wang G."/>
        </authorList>
    </citation>
    <scope>NUCLEOTIDE SEQUENCE</scope>
    <source>
        <strain evidence="2">12Hb</strain>
    </source>
</reference>
<dbReference type="EMBL" id="WIXP02000006">
    <property type="protein sequence ID" value="KAF6210098.1"/>
    <property type="molecule type" value="Genomic_DNA"/>
</dbReference>
<keyword evidence="1" id="KW-0472">Membrane</keyword>
<organism evidence="2 3">
    <name type="scientific">Apolygus lucorum</name>
    <name type="common">Small green plant bug</name>
    <name type="synonym">Lygocoris lucorum</name>
    <dbReference type="NCBI Taxonomy" id="248454"/>
    <lineage>
        <taxon>Eukaryota</taxon>
        <taxon>Metazoa</taxon>
        <taxon>Ecdysozoa</taxon>
        <taxon>Arthropoda</taxon>
        <taxon>Hexapoda</taxon>
        <taxon>Insecta</taxon>
        <taxon>Pterygota</taxon>
        <taxon>Neoptera</taxon>
        <taxon>Paraneoptera</taxon>
        <taxon>Hemiptera</taxon>
        <taxon>Heteroptera</taxon>
        <taxon>Panheteroptera</taxon>
        <taxon>Cimicomorpha</taxon>
        <taxon>Miridae</taxon>
        <taxon>Mirini</taxon>
        <taxon>Apolygus</taxon>
    </lineage>
</organism>
<feature type="transmembrane region" description="Helical" evidence="1">
    <location>
        <begin position="104"/>
        <end position="123"/>
    </location>
</feature>
<gene>
    <name evidence="2" type="ORF">GE061_015854</name>
</gene>
<protein>
    <submittedName>
        <fullName evidence="2">Uncharacterized protein</fullName>
    </submittedName>
</protein>
<keyword evidence="1" id="KW-0812">Transmembrane</keyword>
<comment type="caution">
    <text evidence="2">The sequence shown here is derived from an EMBL/GenBank/DDBJ whole genome shotgun (WGS) entry which is preliminary data.</text>
</comment>
<evidence type="ECO:0000313" key="3">
    <source>
        <dbReference type="Proteomes" id="UP000466442"/>
    </source>
</evidence>
<accession>A0A8S9XPE4</accession>